<keyword evidence="2 6" id="KW-0812">Transmembrane</keyword>
<gene>
    <name evidence="8" type="ORF">NSCAC_0846</name>
</gene>
<organism evidence="8 9">
    <name type="scientific">Candidatus Nitrosacidococcus tergens</name>
    <dbReference type="NCBI Taxonomy" id="553981"/>
    <lineage>
        <taxon>Bacteria</taxon>
        <taxon>Pseudomonadati</taxon>
        <taxon>Pseudomonadota</taxon>
        <taxon>Gammaproteobacteria</taxon>
        <taxon>Chromatiales</taxon>
        <taxon>Chromatiaceae</taxon>
        <taxon>Candidatus Nitrosacidococcus</taxon>
    </lineage>
</organism>
<dbReference type="AlphaFoldDB" id="A0A7G1Q977"/>
<feature type="transmembrane region" description="Helical" evidence="6">
    <location>
        <begin position="102"/>
        <end position="121"/>
    </location>
</feature>
<comment type="subcellular location">
    <subcellularLocation>
        <location evidence="1">Membrane</location>
        <topology evidence="1">Multi-pass membrane protein</topology>
    </subcellularLocation>
</comment>
<sequence length="449" mass="51008">MFRAKKKQKITFSERAILIGIALIPLIQLIPLPIEILSKLFPGRAFYADNITQTLNQDDISNRWHSIALIPSATELAWLALLPPIAVFISTRYMTSQQLKKLTYLFLGIASFEAILGLIQYGEGSENLFRLGNEYYRDSAVGTYVNRNHLAGLLEMVLPIVLSILIAVIKKNPNITSNKDRGSWHQLLLRWSNNQGNYFLLFFTIAIIILLGTIFTRSRTGIMLVMLGLILSFFVFIRKIDLKKLYGTAGFIIFSSLIFAFEIGLTPIFNRFAAIDENMEKGRGLIYSGTLQAINEFFPLGSGAGSFAEVFQRFQPIDFTAGYVHRAHNDYLEWILVGGLPAAILIVASLFVYGRRWIKVWRWEQESIFYFIQIGAGIGTLLLLFHTLVDFNLHIPANAIFFAFLLGVFFYPLEQQQIRSKKNKPTASLPYYPPKPKEIPKENLANPFD</sequence>
<feature type="transmembrane region" description="Helical" evidence="6">
    <location>
        <begin position="198"/>
        <end position="215"/>
    </location>
</feature>
<feature type="domain" description="O-antigen ligase-related" evidence="7">
    <location>
        <begin position="205"/>
        <end position="347"/>
    </location>
</feature>
<dbReference type="GO" id="GO:0016020">
    <property type="term" value="C:membrane"/>
    <property type="evidence" value="ECO:0007669"/>
    <property type="project" value="UniProtKB-SubCell"/>
</dbReference>
<feature type="transmembrane region" description="Helical" evidence="6">
    <location>
        <begin position="334"/>
        <end position="355"/>
    </location>
</feature>
<proteinExistence type="predicted"/>
<dbReference type="KEGG" id="ntg:NSCAC_0846"/>
<feature type="transmembrane region" description="Helical" evidence="6">
    <location>
        <begin position="367"/>
        <end position="389"/>
    </location>
</feature>
<feature type="transmembrane region" description="Helical" evidence="6">
    <location>
        <begin position="249"/>
        <end position="269"/>
    </location>
</feature>
<dbReference type="InterPro" id="IPR051533">
    <property type="entry name" value="WaaL-like"/>
</dbReference>
<evidence type="ECO:0000256" key="1">
    <source>
        <dbReference type="ARBA" id="ARBA00004141"/>
    </source>
</evidence>
<accession>A0A7G1Q977</accession>
<protein>
    <submittedName>
        <fullName evidence="8">Binding-protein-dependent transport system protein</fullName>
    </submittedName>
</protein>
<keyword evidence="9" id="KW-1185">Reference proteome</keyword>
<dbReference type="PANTHER" id="PTHR37422:SF23">
    <property type="entry name" value="TEICHURONIC ACID BIOSYNTHESIS PROTEIN TUAE"/>
    <property type="match status" value="1"/>
</dbReference>
<evidence type="ECO:0000256" key="5">
    <source>
        <dbReference type="SAM" id="MobiDB-lite"/>
    </source>
</evidence>
<evidence type="ECO:0000313" key="8">
    <source>
        <dbReference type="EMBL" id="CAB1275795.1"/>
    </source>
</evidence>
<evidence type="ECO:0000313" key="9">
    <source>
        <dbReference type="Proteomes" id="UP000516072"/>
    </source>
</evidence>
<dbReference type="InterPro" id="IPR007016">
    <property type="entry name" value="O-antigen_ligase-rel_domated"/>
</dbReference>
<dbReference type="RefSeq" id="WP_232085992.1">
    <property type="nucleotide sequence ID" value="NZ_LR778175.1"/>
</dbReference>
<keyword evidence="4 6" id="KW-0472">Membrane</keyword>
<feature type="transmembrane region" description="Helical" evidence="6">
    <location>
        <begin position="12"/>
        <end position="34"/>
    </location>
</feature>
<feature type="region of interest" description="Disordered" evidence="5">
    <location>
        <begin position="421"/>
        <end position="449"/>
    </location>
</feature>
<evidence type="ECO:0000256" key="6">
    <source>
        <dbReference type="SAM" id="Phobius"/>
    </source>
</evidence>
<feature type="transmembrane region" description="Helical" evidence="6">
    <location>
        <begin position="395"/>
        <end position="413"/>
    </location>
</feature>
<evidence type="ECO:0000256" key="4">
    <source>
        <dbReference type="ARBA" id="ARBA00023136"/>
    </source>
</evidence>
<dbReference type="PANTHER" id="PTHR37422">
    <property type="entry name" value="TEICHURONIC ACID BIOSYNTHESIS PROTEIN TUAE"/>
    <property type="match status" value="1"/>
</dbReference>
<reference evidence="8 9" key="1">
    <citation type="submission" date="2020-03" db="EMBL/GenBank/DDBJ databases">
        <authorList>
            <person name="Picone N."/>
        </authorList>
    </citation>
    <scope>NUCLEOTIDE SEQUENCE [LARGE SCALE GENOMIC DNA]</scope>
    <source>
        <strain evidence="8">NSCAC1</strain>
    </source>
</reference>
<name>A0A7G1Q977_9GAMM</name>
<evidence type="ECO:0000256" key="2">
    <source>
        <dbReference type="ARBA" id="ARBA00022692"/>
    </source>
</evidence>
<evidence type="ECO:0000259" key="7">
    <source>
        <dbReference type="Pfam" id="PF04932"/>
    </source>
</evidence>
<dbReference type="Pfam" id="PF04932">
    <property type="entry name" value="Wzy_C"/>
    <property type="match status" value="1"/>
</dbReference>
<feature type="transmembrane region" description="Helical" evidence="6">
    <location>
        <begin position="150"/>
        <end position="169"/>
    </location>
</feature>
<feature type="transmembrane region" description="Helical" evidence="6">
    <location>
        <begin position="221"/>
        <end position="237"/>
    </location>
</feature>
<evidence type="ECO:0000256" key="3">
    <source>
        <dbReference type="ARBA" id="ARBA00022989"/>
    </source>
</evidence>
<dbReference type="EMBL" id="LR778175">
    <property type="protein sequence ID" value="CAB1275795.1"/>
    <property type="molecule type" value="Genomic_DNA"/>
</dbReference>
<feature type="transmembrane region" description="Helical" evidence="6">
    <location>
        <begin position="76"/>
        <end position="95"/>
    </location>
</feature>
<keyword evidence="3 6" id="KW-1133">Transmembrane helix</keyword>
<dbReference type="Proteomes" id="UP000516072">
    <property type="component" value="Chromosome"/>
</dbReference>